<name>A0ABY7EFD2_MYAAR</name>
<feature type="compositionally biased region" description="Low complexity" evidence="8">
    <location>
        <begin position="1056"/>
        <end position="1079"/>
    </location>
</feature>
<dbReference type="InterPro" id="IPR036028">
    <property type="entry name" value="SH3-like_dom_sf"/>
</dbReference>
<dbReference type="InterPro" id="IPR018247">
    <property type="entry name" value="EF_Hand_1_Ca_BS"/>
</dbReference>
<dbReference type="SMART" id="SM00027">
    <property type="entry name" value="EH"/>
    <property type="match status" value="2"/>
</dbReference>
<keyword evidence="4" id="KW-0254">Endocytosis</keyword>
<feature type="domain" description="EF-hand" evidence="13">
    <location>
        <begin position="184"/>
        <end position="219"/>
    </location>
</feature>
<keyword evidence="15" id="KW-1185">Reference proteome</keyword>
<dbReference type="PROSITE" id="PS50002">
    <property type="entry name" value="SH3"/>
    <property type="match status" value="4"/>
</dbReference>
<feature type="domain" description="EF-hand" evidence="13">
    <location>
        <begin position="48"/>
        <end position="83"/>
    </location>
</feature>
<dbReference type="InterPro" id="IPR000008">
    <property type="entry name" value="C2_dom"/>
</dbReference>
<dbReference type="PROSITE" id="PS50004">
    <property type="entry name" value="C2"/>
    <property type="match status" value="1"/>
</dbReference>
<evidence type="ECO:0000256" key="4">
    <source>
        <dbReference type="ARBA" id="ARBA00022583"/>
    </source>
</evidence>
<dbReference type="Pfam" id="PF00621">
    <property type="entry name" value="RhoGEF"/>
    <property type="match status" value="2"/>
</dbReference>
<dbReference type="CDD" id="cd08375">
    <property type="entry name" value="C2_Intersectin"/>
    <property type="match status" value="1"/>
</dbReference>
<reference evidence="14" key="1">
    <citation type="submission" date="2022-11" db="EMBL/GenBank/DDBJ databases">
        <title>Centuries of genome instability and evolution in soft-shell clam transmissible cancer (bioRxiv).</title>
        <authorList>
            <person name="Hart S.F.M."/>
            <person name="Yonemitsu M.A."/>
            <person name="Giersch R.M."/>
            <person name="Beal B.F."/>
            <person name="Arriagada G."/>
            <person name="Davis B.W."/>
            <person name="Ostrander E.A."/>
            <person name="Goff S.P."/>
            <person name="Metzger M.J."/>
        </authorList>
    </citation>
    <scope>NUCLEOTIDE SEQUENCE</scope>
    <source>
        <strain evidence="14">MELC-2E11</strain>
        <tissue evidence="14">Siphon/mantle</tissue>
    </source>
</reference>
<evidence type="ECO:0000256" key="8">
    <source>
        <dbReference type="SAM" id="MobiDB-lite"/>
    </source>
</evidence>
<dbReference type="Pfam" id="PF16652">
    <property type="entry name" value="PH_13"/>
    <property type="match status" value="1"/>
</dbReference>
<dbReference type="CDD" id="cd00052">
    <property type="entry name" value="EH"/>
    <property type="match status" value="2"/>
</dbReference>
<dbReference type="EMBL" id="CP111017">
    <property type="protein sequence ID" value="WAR07129.1"/>
    <property type="molecule type" value="Genomic_DNA"/>
</dbReference>
<dbReference type="SMART" id="SM00326">
    <property type="entry name" value="SH3"/>
    <property type="match status" value="5"/>
</dbReference>
<dbReference type="Gene3D" id="1.20.900.10">
    <property type="entry name" value="Dbl homology (DH) domain"/>
    <property type="match status" value="2"/>
</dbReference>
<feature type="compositionally biased region" description="Basic and acidic residues" evidence="8">
    <location>
        <begin position="284"/>
        <end position="329"/>
    </location>
</feature>
<feature type="compositionally biased region" description="Basic and acidic residues" evidence="8">
    <location>
        <begin position="566"/>
        <end position="596"/>
    </location>
</feature>
<dbReference type="InterPro" id="IPR000219">
    <property type="entry name" value="DH_dom"/>
</dbReference>
<dbReference type="InterPro" id="IPR002048">
    <property type="entry name" value="EF_hand_dom"/>
</dbReference>
<feature type="region of interest" description="Disordered" evidence="8">
    <location>
        <begin position="261"/>
        <end position="329"/>
    </location>
</feature>
<sequence length="1597" mass="176375">MAAAGGGEAWRITGEDRAKHDGQFFALKPVNGFVTGEQARNFFMQSGIPTPILGQIWGLADMNNDGKMDRKEFSIAMHLIKKKLQGYELPRSLPATLKADPSPVVGSFGAAPSQQGMMGMPGTMGGVPVSSMGPRPAAPASGGSLAMPHNSKLKFTQMFNTHDRNKRGALTGVEARAILVQTGVPQQMLAQIWNLSDVDKDGQLNCDEFCIALHLCDCVRMGIALPPKLPQELLPAKARSGSFGPPQQAHPVHAATQKDSFGDLVGSLGMPAPVQPAPVANGDSKQEEVDNSPELERRRQQLQEQLRKEEEARMQKERQEQEKREKQRQEIERKKQQELERQLEKQREIERQREEQRQKIMEQRESARRELERQRQMEWERQRKEQLMAEKLREYEQLTALKSRSSNFKCELESLQGKKAEFSTKISQVKNGVTDFTAHIEAMRSTRDLKNKDIERLHKEIQEVNGRLASLQAERESLDLKVQTTIQANPITMMHSVELKKMSVQKLKKDLEQIEKDTEARLADIDTQNVKHKEMNVTISQLQTEIGKVEKAGQMSRAAEMAENNRVQRERDKHENLRKQLEQQRKAETSKSKAPEPPKAADSGGNWFAFGNDVGGQSGTTATSDNWASVFDSQPEVASSSNNWSAAFSSQTTSTTTTTTVSQDTSNFKLSGATKRFKAMFEFESRNSDELTLKPGDIVNVFNDQTGAEPGWRGGEMEGRKGWFPEAYVEALPEDDGRGTGTMATTGAIDWGASAGVNMGEGAPLAIVTSEASSFIAVQGKLPSVTPSPIPGQGEAAPAGLQAQALYPWKAKKDNHLSFNKGDVIHVREQQDMWWSGEVHGKNGWFPKSYVKLISSGTPTMKTDSPIPSMVTVESPAKHESPAPTQPAGELYEGLFAYQSGEPEDLVFGQGEVITVTKKDGDWWTGHIGDRSGIFPANYVKAYEQPANPAPAAPSSAAAPVAPLSAASTALAGASKTGTLKKPEIATVIAAYSATGQEQLSLSPGQLIQARGQKRKIGWFPANYVKLLGGSARSTPDNTLAGSGDTSPATTMLGKASSHSAAPSSAAPSPAPQSTTPQPVAHTFTDHVIALYPYTALHEDELTFPKDAVINVVKKDDPDWWSGEYNGATGVFPSNYVQNITPEATSWSSDASVIEVTSSEERKRQSRIHELINTEETYMQDMSIVLEAFYRPLAESGALTEDNLQAIFVNWKDLIIPHLTAYIRFCSCQLNAAALLQKLTETNPKFNEIHKKCVQNPKTKGMPLSSFLLKPMQRITKYPLLVEKIMQHTPVGHPDHSHLLEALEKCQELCSQVNEGVREKENSDRLEWIQQRVHCDGLPEKITFNSVTNCLGPRKLLHTGVVCKTKSGKELAAFLFNDFLLLTTSNRPLNSATHSLFDLTGHVQYKMYKTPIFLNEVMIKDPNPDDPDAFTISHVDPPKHSRGVGRLLVIILEGTNLAGSKDVRHTPGMGRLLVVILEGIDLQAKDAHGKSDPYCEVSMGSQEHKTKVISQTLNPCWNASMQFIIRDIDMDALCITVFDRDLFSPNDFLGRTEIRVKDILREAGKDGRRPIVKRLILHEVPTGEVVVKLDLHLYDQL</sequence>
<dbReference type="SUPFAM" id="SSF50044">
    <property type="entry name" value="SH3-domain"/>
    <property type="match status" value="5"/>
</dbReference>
<dbReference type="InterPro" id="IPR011992">
    <property type="entry name" value="EF-hand-dom_pair"/>
</dbReference>
<comment type="subcellular location">
    <subcellularLocation>
        <location evidence="1">Cytoplasm</location>
    </subcellularLocation>
</comment>
<dbReference type="PROSITE" id="PS50010">
    <property type="entry name" value="DH_2"/>
    <property type="match status" value="1"/>
</dbReference>
<evidence type="ECO:0000259" key="12">
    <source>
        <dbReference type="PROSITE" id="PS50031"/>
    </source>
</evidence>
<dbReference type="Gene3D" id="2.30.30.40">
    <property type="entry name" value="SH3 Domains"/>
    <property type="match status" value="5"/>
</dbReference>
<proteinExistence type="predicted"/>
<evidence type="ECO:0000256" key="7">
    <source>
        <dbReference type="SAM" id="Coils"/>
    </source>
</evidence>
<evidence type="ECO:0000313" key="14">
    <source>
        <dbReference type="EMBL" id="WAR07129.1"/>
    </source>
</evidence>
<dbReference type="SUPFAM" id="SSF47473">
    <property type="entry name" value="EF-hand"/>
    <property type="match status" value="2"/>
</dbReference>
<organism evidence="14 15">
    <name type="scientific">Mya arenaria</name>
    <name type="common">Soft-shell clam</name>
    <dbReference type="NCBI Taxonomy" id="6604"/>
    <lineage>
        <taxon>Eukaryota</taxon>
        <taxon>Metazoa</taxon>
        <taxon>Spiralia</taxon>
        <taxon>Lophotrochozoa</taxon>
        <taxon>Mollusca</taxon>
        <taxon>Bivalvia</taxon>
        <taxon>Autobranchia</taxon>
        <taxon>Heteroconchia</taxon>
        <taxon>Euheterodonta</taxon>
        <taxon>Imparidentia</taxon>
        <taxon>Neoheterodontei</taxon>
        <taxon>Myida</taxon>
        <taxon>Myoidea</taxon>
        <taxon>Myidae</taxon>
        <taxon>Mya</taxon>
    </lineage>
</organism>
<evidence type="ECO:0000259" key="13">
    <source>
        <dbReference type="PROSITE" id="PS50222"/>
    </source>
</evidence>
<dbReference type="Gene3D" id="1.10.238.10">
    <property type="entry name" value="EF-hand"/>
    <property type="match status" value="2"/>
</dbReference>
<dbReference type="InterPro" id="IPR000261">
    <property type="entry name" value="EH_dom"/>
</dbReference>
<dbReference type="SMART" id="SM00239">
    <property type="entry name" value="C2"/>
    <property type="match status" value="1"/>
</dbReference>
<dbReference type="InterPro" id="IPR001849">
    <property type="entry name" value="PH_domain"/>
</dbReference>
<dbReference type="Gene3D" id="2.60.40.150">
    <property type="entry name" value="C2 domain"/>
    <property type="match status" value="1"/>
</dbReference>
<keyword evidence="3" id="KW-0963">Cytoplasm</keyword>
<dbReference type="PANTHER" id="PTHR46006:SF6">
    <property type="entry name" value="INTERSECTIN-2 ISOFORM X1"/>
    <property type="match status" value="1"/>
</dbReference>
<dbReference type="SMART" id="SM00054">
    <property type="entry name" value="EFh"/>
    <property type="match status" value="3"/>
</dbReference>
<dbReference type="Pfam" id="PF12763">
    <property type="entry name" value="EH"/>
    <property type="match status" value="2"/>
</dbReference>
<keyword evidence="5" id="KW-0106">Calcium</keyword>
<keyword evidence="2 6" id="KW-0728">SH3 domain</keyword>
<feature type="region of interest" description="Disordered" evidence="8">
    <location>
        <begin position="550"/>
        <end position="605"/>
    </location>
</feature>
<dbReference type="SMART" id="SM00325">
    <property type="entry name" value="RhoGEF"/>
    <property type="match status" value="1"/>
</dbReference>
<dbReference type="SUPFAM" id="SSF49562">
    <property type="entry name" value="C2 domain (Calcium/lipid-binding domain, CaLB)"/>
    <property type="match status" value="1"/>
</dbReference>
<dbReference type="PROSITE" id="PS50031">
    <property type="entry name" value="EH"/>
    <property type="match status" value="2"/>
</dbReference>
<dbReference type="Proteomes" id="UP001164746">
    <property type="component" value="Chromosome 6"/>
</dbReference>
<dbReference type="CDD" id="cd00160">
    <property type="entry name" value="RhoGEF"/>
    <property type="match status" value="1"/>
</dbReference>
<dbReference type="InterPro" id="IPR035899">
    <property type="entry name" value="DBL_dom_sf"/>
</dbReference>
<dbReference type="Gene3D" id="2.30.29.30">
    <property type="entry name" value="Pleckstrin-homology domain (PH domain)/Phosphotyrosine-binding domain (PTB)"/>
    <property type="match status" value="1"/>
</dbReference>
<feature type="domain" description="SH3" evidence="9">
    <location>
        <begin position="672"/>
        <end position="734"/>
    </location>
</feature>
<feature type="domain" description="EH" evidence="12">
    <location>
        <begin position="16"/>
        <end position="97"/>
    </location>
</feature>
<feature type="domain" description="SH3" evidence="9">
    <location>
        <begin position="1083"/>
        <end position="1142"/>
    </location>
</feature>
<feature type="coiled-coil region" evidence="7">
    <location>
        <begin position="447"/>
        <end position="528"/>
    </location>
</feature>
<evidence type="ECO:0000313" key="15">
    <source>
        <dbReference type="Proteomes" id="UP001164746"/>
    </source>
</evidence>
<dbReference type="PROSITE" id="PS00018">
    <property type="entry name" value="EF_HAND_1"/>
    <property type="match status" value="2"/>
</dbReference>
<dbReference type="PANTHER" id="PTHR46006">
    <property type="entry name" value="RHO GUANINE NUCLEOTIDE EXCHANGE FACTOR AT 64C, ISOFORM A"/>
    <property type="match status" value="1"/>
</dbReference>
<dbReference type="InterPro" id="IPR001452">
    <property type="entry name" value="SH3_domain"/>
</dbReference>
<dbReference type="CDD" id="cd11837">
    <property type="entry name" value="SH3_Intersectin_2"/>
    <property type="match status" value="1"/>
</dbReference>
<dbReference type="Pfam" id="PF00018">
    <property type="entry name" value="SH3_1"/>
    <property type="match status" value="2"/>
</dbReference>
<dbReference type="InterPro" id="IPR051480">
    <property type="entry name" value="Endocytic_GEF_Adapter"/>
</dbReference>
<dbReference type="Pfam" id="PF07653">
    <property type="entry name" value="SH3_2"/>
    <property type="match status" value="1"/>
</dbReference>
<dbReference type="Pfam" id="PF00168">
    <property type="entry name" value="C2"/>
    <property type="match status" value="1"/>
</dbReference>
<evidence type="ECO:0000259" key="10">
    <source>
        <dbReference type="PROSITE" id="PS50004"/>
    </source>
</evidence>
<accession>A0ABY7EFD2</accession>
<dbReference type="InterPro" id="IPR035892">
    <property type="entry name" value="C2_domain_sf"/>
</dbReference>
<dbReference type="SUPFAM" id="SSF50729">
    <property type="entry name" value="PH domain-like"/>
    <property type="match status" value="1"/>
</dbReference>
<protein>
    <submittedName>
        <fullName evidence="14">ITSN1-like protein</fullName>
    </submittedName>
</protein>
<feature type="domain" description="EH" evidence="12">
    <location>
        <begin position="151"/>
        <end position="240"/>
    </location>
</feature>
<feature type="domain" description="C2" evidence="10">
    <location>
        <begin position="1453"/>
        <end position="1569"/>
    </location>
</feature>
<dbReference type="InterPro" id="IPR011993">
    <property type="entry name" value="PH-like_dom_sf"/>
</dbReference>
<feature type="domain" description="SH3" evidence="9">
    <location>
        <begin position="887"/>
        <end position="945"/>
    </location>
</feature>
<feature type="domain" description="SH3" evidence="9">
    <location>
        <begin position="798"/>
        <end position="856"/>
    </location>
</feature>
<evidence type="ECO:0000256" key="2">
    <source>
        <dbReference type="ARBA" id="ARBA00022443"/>
    </source>
</evidence>
<feature type="region of interest" description="Disordered" evidence="8">
    <location>
        <begin position="1033"/>
        <end position="1079"/>
    </location>
</feature>
<gene>
    <name evidence="14" type="ORF">MAR_017087</name>
</gene>
<evidence type="ECO:0000256" key="6">
    <source>
        <dbReference type="PROSITE-ProRule" id="PRU00192"/>
    </source>
</evidence>
<evidence type="ECO:0000256" key="5">
    <source>
        <dbReference type="ARBA" id="ARBA00022837"/>
    </source>
</evidence>
<dbReference type="PRINTS" id="PR00452">
    <property type="entry name" value="SH3DOMAIN"/>
</dbReference>
<feature type="compositionally biased region" description="Polar residues" evidence="8">
    <location>
        <begin position="1033"/>
        <end position="1050"/>
    </location>
</feature>
<dbReference type="PROSITE" id="PS50222">
    <property type="entry name" value="EF_HAND_2"/>
    <property type="match status" value="2"/>
</dbReference>
<feature type="domain" description="DH" evidence="11">
    <location>
        <begin position="1163"/>
        <end position="1316"/>
    </location>
</feature>
<feature type="region of interest" description="Disordered" evidence="8">
    <location>
        <begin position="236"/>
        <end position="255"/>
    </location>
</feature>
<dbReference type="Pfam" id="PF14604">
    <property type="entry name" value="SH3_9"/>
    <property type="match status" value="1"/>
</dbReference>
<evidence type="ECO:0000259" key="11">
    <source>
        <dbReference type="PROSITE" id="PS50010"/>
    </source>
</evidence>
<dbReference type="SUPFAM" id="SSF48065">
    <property type="entry name" value="DBL homology domain (DH-domain)"/>
    <property type="match status" value="1"/>
</dbReference>
<evidence type="ECO:0000259" key="9">
    <source>
        <dbReference type="PROSITE" id="PS50002"/>
    </source>
</evidence>
<keyword evidence="7" id="KW-0175">Coiled coil</keyword>
<evidence type="ECO:0000256" key="1">
    <source>
        <dbReference type="ARBA" id="ARBA00004496"/>
    </source>
</evidence>
<evidence type="ECO:0000256" key="3">
    <source>
        <dbReference type="ARBA" id="ARBA00022490"/>
    </source>
</evidence>